<evidence type="ECO:0000313" key="3">
    <source>
        <dbReference type="Proteomes" id="UP000886885"/>
    </source>
</evidence>
<evidence type="ECO:0000313" key="2">
    <source>
        <dbReference type="EMBL" id="KAG6788726.1"/>
    </source>
</evidence>
<comment type="caution">
    <text evidence="2">The sequence shown here is derived from an EMBL/GenBank/DDBJ whole genome shotgun (WGS) entry which is preliminary data.</text>
</comment>
<feature type="region of interest" description="Disordered" evidence="1">
    <location>
        <begin position="1"/>
        <end position="24"/>
    </location>
</feature>
<dbReference type="EMBL" id="JAAWWB010000002">
    <property type="protein sequence ID" value="KAG6788726.1"/>
    <property type="molecule type" value="Genomic_DNA"/>
</dbReference>
<reference evidence="2" key="1">
    <citation type="journal article" date="2020" name="bioRxiv">
        <title>Hybrid origin of Populus tomentosa Carr. identified through genome sequencing and phylogenomic analysis.</title>
        <authorList>
            <person name="An X."/>
            <person name="Gao K."/>
            <person name="Chen Z."/>
            <person name="Li J."/>
            <person name="Yang X."/>
            <person name="Yang X."/>
            <person name="Zhou J."/>
            <person name="Guo T."/>
            <person name="Zhao T."/>
            <person name="Huang S."/>
            <person name="Miao D."/>
            <person name="Khan W.U."/>
            <person name="Rao P."/>
            <person name="Ye M."/>
            <person name="Lei B."/>
            <person name="Liao W."/>
            <person name="Wang J."/>
            <person name="Ji L."/>
            <person name="Li Y."/>
            <person name="Guo B."/>
            <person name="Mustafa N.S."/>
            <person name="Li S."/>
            <person name="Yun Q."/>
            <person name="Keller S.R."/>
            <person name="Mao J."/>
            <person name="Zhang R."/>
            <person name="Strauss S.H."/>
        </authorList>
    </citation>
    <scope>NUCLEOTIDE SEQUENCE</scope>
    <source>
        <strain evidence="2">GM15</strain>
        <tissue evidence="2">Leaf</tissue>
    </source>
</reference>
<protein>
    <submittedName>
        <fullName evidence="2">Uncharacterized protein</fullName>
    </submittedName>
</protein>
<dbReference type="Proteomes" id="UP000886885">
    <property type="component" value="Chromosome 1D"/>
</dbReference>
<dbReference type="OrthoDB" id="1750341at2759"/>
<name>A0A8X8AKX8_POPTO</name>
<keyword evidence="3" id="KW-1185">Reference proteome</keyword>
<gene>
    <name evidence="2" type="ORF">POTOM_004803</name>
</gene>
<organism evidence="2 3">
    <name type="scientific">Populus tomentosa</name>
    <name type="common">Chinese white poplar</name>
    <dbReference type="NCBI Taxonomy" id="118781"/>
    <lineage>
        <taxon>Eukaryota</taxon>
        <taxon>Viridiplantae</taxon>
        <taxon>Streptophyta</taxon>
        <taxon>Embryophyta</taxon>
        <taxon>Tracheophyta</taxon>
        <taxon>Spermatophyta</taxon>
        <taxon>Magnoliopsida</taxon>
        <taxon>eudicotyledons</taxon>
        <taxon>Gunneridae</taxon>
        <taxon>Pentapetalae</taxon>
        <taxon>rosids</taxon>
        <taxon>fabids</taxon>
        <taxon>Malpighiales</taxon>
        <taxon>Salicaceae</taxon>
        <taxon>Saliceae</taxon>
        <taxon>Populus</taxon>
    </lineage>
</organism>
<dbReference type="AlphaFoldDB" id="A0A8X8AKX8"/>
<evidence type="ECO:0000256" key="1">
    <source>
        <dbReference type="SAM" id="MobiDB-lite"/>
    </source>
</evidence>
<accession>A0A8X8AKX8</accession>
<proteinExistence type="predicted"/>
<sequence length="185" mass="20628">MWRRAKGTKREYPAPPPARPAGLGRTAPVLELAPKATSQLHAIGTLSHTQSQQIEDPTNRESEEFDDTCETLQLIRVKFLRLAYRLGHSPYNVVATYVLYRLGLAEHLRGKNGGRVAGFDHANAITKHLKAVGYRNALQVLVHGCVVVVGKSAIINFIFDEVKFDTDVFPMVRFALQTLVKVPLR</sequence>